<dbReference type="EMBL" id="KQ964256">
    <property type="protein sequence ID" value="KXJ89066.1"/>
    <property type="molecule type" value="Genomic_DNA"/>
</dbReference>
<dbReference type="GO" id="GO:0005975">
    <property type="term" value="P:carbohydrate metabolic process"/>
    <property type="evidence" value="ECO:0007669"/>
    <property type="project" value="InterPro"/>
</dbReference>
<dbReference type="AlphaFoldDB" id="A0A136IWA6"/>
<keyword evidence="3" id="KW-0326">Glycosidase</keyword>
<protein>
    <submittedName>
        <fullName evidence="3">Six-hairpin glycosidase-like protein</fullName>
    </submittedName>
</protein>
<evidence type="ECO:0000259" key="2">
    <source>
        <dbReference type="Pfam" id="PF22422"/>
    </source>
</evidence>
<sequence length="659" mass="73471">MLLVLAATTCVLYVKLVGSAPAAIDTRDKNAPFYLDKSQYFSHSFLDNEIPYIDIPDETIRDVYYYRWTSLERNLRYTTAGTGYMTTEFVQPVWYAQAFGTINAAAGHHLDEAKWLRSSKYTDDYFQLYARGPANSTQYTEWILHAAERKALVTGDKQFLADHLDDLQRAVHAWDKVYDKDVGLYYYQPVWDAQELSLPGFVADPDNTDWELRKDGPDTYRPSHNAYMVANARAVARAAEFAGNSKVQAEYTRMADGIEAAMFKHLWDPKKKFFMDIIRANNPNLTRLEGREQVGVFPFRFGVGLNETYAQPAVDALFDPQGFLTPYGPTTLEVRDPWYMAEKPDSYCCYWNGQSWPYSTSHTLKSLASIYRSGTTNLTADQYYLYLKTYAQTQHKNGKPYVAESHYPHKAAWSADGFNHSEHYAHSTNNDDVISGLLGIVPQADDTLVISPISPNKNDTLTITFPRFRNISSVTLAAYSEAGRNGDVDLPTKLEVWGSQGLLATRSESALIANDRNEIKFEQTETSFIAINMYNKPGRYVGLCEVEVWVPPSGPTYHAADALLKGTTLDVLLEGNTNGAKPKSVVGALASDSVVSFSGNLGLEINQVPQAGGIALKPTDNGGYGRVEVPVKLASGKNFVTLRGGSPWIKLDTLTVSLS</sequence>
<keyword evidence="1" id="KW-0732">Signal</keyword>
<organism evidence="3 4">
    <name type="scientific">Microdochium bolleyi</name>
    <dbReference type="NCBI Taxonomy" id="196109"/>
    <lineage>
        <taxon>Eukaryota</taxon>
        <taxon>Fungi</taxon>
        <taxon>Dikarya</taxon>
        <taxon>Ascomycota</taxon>
        <taxon>Pezizomycotina</taxon>
        <taxon>Sordariomycetes</taxon>
        <taxon>Xylariomycetidae</taxon>
        <taxon>Xylariales</taxon>
        <taxon>Microdochiaceae</taxon>
        <taxon>Microdochium</taxon>
    </lineage>
</organism>
<name>A0A136IWA6_9PEZI</name>
<dbReference type="Proteomes" id="UP000070501">
    <property type="component" value="Unassembled WGS sequence"/>
</dbReference>
<feature type="domain" description="Mannosylglycerate hydrolase MGH1-like glycoside hydrolase" evidence="2">
    <location>
        <begin position="100"/>
        <end position="427"/>
    </location>
</feature>
<dbReference type="Gene3D" id="1.50.10.10">
    <property type="match status" value="1"/>
</dbReference>
<dbReference type="InParanoid" id="A0A136IWA6"/>
<proteinExistence type="predicted"/>
<dbReference type="InterPro" id="IPR008928">
    <property type="entry name" value="6-hairpin_glycosidase_sf"/>
</dbReference>
<gene>
    <name evidence="3" type="ORF">Micbo1qcDRAFT_150288</name>
</gene>
<dbReference type="Pfam" id="PF22422">
    <property type="entry name" value="MGH1-like_GH"/>
    <property type="match status" value="1"/>
</dbReference>
<keyword evidence="3" id="KW-0378">Hydrolase</keyword>
<keyword evidence="4" id="KW-1185">Reference proteome</keyword>
<evidence type="ECO:0000313" key="3">
    <source>
        <dbReference type="EMBL" id="KXJ89066.1"/>
    </source>
</evidence>
<dbReference type="OrthoDB" id="5382128at2759"/>
<feature type="signal peptide" evidence="1">
    <location>
        <begin position="1"/>
        <end position="19"/>
    </location>
</feature>
<accession>A0A136IWA6</accession>
<feature type="chain" id="PRO_5007293236" evidence="1">
    <location>
        <begin position="20"/>
        <end position="659"/>
    </location>
</feature>
<reference evidence="4" key="1">
    <citation type="submission" date="2016-02" db="EMBL/GenBank/DDBJ databases">
        <title>Draft genome sequence of Microdochium bolleyi, a fungal endophyte of beachgrass.</title>
        <authorList>
            <consortium name="DOE Joint Genome Institute"/>
            <person name="David A.S."/>
            <person name="May G."/>
            <person name="Haridas S."/>
            <person name="Lim J."/>
            <person name="Wang M."/>
            <person name="Labutti K."/>
            <person name="Lipzen A."/>
            <person name="Barry K."/>
            <person name="Grigoriev I.V."/>
        </authorList>
    </citation>
    <scope>NUCLEOTIDE SEQUENCE [LARGE SCALE GENOMIC DNA]</scope>
    <source>
        <strain evidence="4">J235TASD1</strain>
    </source>
</reference>
<evidence type="ECO:0000313" key="4">
    <source>
        <dbReference type="Proteomes" id="UP000070501"/>
    </source>
</evidence>
<dbReference type="InterPro" id="IPR012341">
    <property type="entry name" value="6hp_glycosidase-like_sf"/>
</dbReference>
<dbReference type="Gene3D" id="2.60.120.260">
    <property type="entry name" value="Galactose-binding domain-like"/>
    <property type="match status" value="1"/>
</dbReference>
<dbReference type="GO" id="GO:0016798">
    <property type="term" value="F:hydrolase activity, acting on glycosyl bonds"/>
    <property type="evidence" value="ECO:0007669"/>
    <property type="project" value="UniProtKB-KW"/>
</dbReference>
<dbReference type="SUPFAM" id="SSF48208">
    <property type="entry name" value="Six-hairpin glycosidases"/>
    <property type="match status" value="1"/>
</dbReference>
<dbReference type="InterPro" id="IPR054491">
    <property type="entry name" value="MGH1-like_GH"/>
</dbReference>
<evidence type="ECO:0000256" key="1">
    <source>
        <dbReference type="SAM" id="SignalP"/>
    </source>
</evidence>